<dbReference type="RefSeq" id="WP_314795347.1">
    <property type="nucleotide sequence ID" value="NZ_CP130319.1"/>
</dbReference>
<dbReference type="EMBL" id="CP130319">
    <property type="protein sequence ID" value="WNR42114.1"/>
    <property type="molecule type" value="Genomic_DNA"/>
</dbReference>
<sequence>MGYYVQVEEGVKLFVEDVNPKGKRTILFIHGWPLSHSQFEYQFNVLPAQGYRCIGLDWRGFGQSDKPYDGYNYDRLADDLYSVIQTLKLDGITLAGHSTGGAIAIRYMSKYHGHGVEKLVLIDAAAPIGFTPETARKFLYENANDRPAMLQNVTDQFFFQYITPRFSDWFVQMGLEAASWSTAAVIRMLRDENVSADLSRIEAPTLIVHGIHDHVIPYQQALEMNKQIPHSRLVPFHYSGHGGFWEERDRFNQILMHFVG</sequence>
<dbReference type="SUPFAM" id="SSF53474">
    <property type="entry name" value="alpha/beta-Hydrolases"/>
    <property type="match status" value="1"/>
</dbReference>
<organism evidence="3 4">
    <name type="scientific">Paenibacillus roseopurpureus</name>
    <dbReference type="NCBI Taxonomy" id="2918901"/>
    <lineage>
        <taxon>Bacteria</taxon>
        <taxon>Bacillati</taxon>
        <taxon>Bacillota</taxon>
        <taxon>Bacilli</taxon>
        <taxon>Bacillales</taxon>
        <taxon>Paenibacillaceae</taxon>
        <taxon>Paenibacillus</taxon>
    </lineage>
</organism>
<dbReference type="GO" id="GO:0016020">
    <property type="term" value="C:membrane"/>
    <property type="evidence" value="ECO:0007669"/>
    <property type="project" value="TreeGrafter"/>
</dbReference>
<protein>
    <submittedName>
        <fullName evidence="3">Alpha/beta hydrolase</fullName>
    </submittedName>
</protein>
<dbReference type="AlphaFoldDB" id="A0AA96LLR3"/>
<dbReference type="Gene3D" id="3.40.50.1820">
    <property type="entry name" value="alpha/beta hydrolase"/>
    <property type="match status" value="1"/>
</dbReference>
<evidence type="ECO:0000259" key="2">
    <source>
        <dbReference type="Pfam" id="PF00561"/>
    </source>
</evidence>
<dbReference type="InterPro" id="IPR029058">
    <property type="entry name" value="AB_hydrolase_fold"/>
</dbReference>
<evidence type="ECO:0000313" key="3">
    <source>
        <dbReference type="EMBL" id="WNR42114.1"/>
    </source>
</evidence>
<dbReference type="Pfam" id="PF00561">
    <property type="entry name" value="Abhydrolase_1"/>
    <property type="match status" value="1"/>
</dbReference>
<dbReference type="KEGG" id="proo:MJB10_13300"/>
<keyword evidence="4" id="KW-1185">Reference proteome</keyword>
<dbReference type="InterPro" id="IPR050266">
    <property type="entry name" value="AB_hydrolase_sf"/>
</dbReference>
<feature type="domain" description="AB hydrolase-1" evidence="2">
    <location>
        <begin position="25"/>
        <end position="247"/>
    </location>
</feature>
<evidence type="ECO:0000256" key="1">
    <source>
        <dbReference type="ARBA" id="ARBA00022801"/>
    </source>
</evidence>
<keyword evidence="1 3" id="KW-0378">Hydrolase</keyword>
<gene>
    <name evidence="3" type="ORF">MJB10_13300</name>
</gene>
<dbReference type="PANTHER" id="PTHR43798">
    <property type="entry name" value="MONOACYLGLYCEROL LIPASE"/>
    <property type="match status" value="1"/>
</dbReference>
<dbReference type="PANTHER" id="PTHR43798:SF31">
    <property type="entry name" value="AB HYDROLASE SUPERFAMILY PROTEIN YCLE"/>
    <property type="match status" value="1"/>
</dbReference>
<dbReference type="PRINTS" id="PR00111">
    <property type="entry name" value="ABHYDROLASE"/>
</dbReference>
<dbReference type="GO" id="GO:0016787">
    <property type="term" value="F:hydrolase activity"/>
    <property type="evidence" value="ECO:0007669"/>
    <property type="project" value="UniProtKB-KW"/>
</dbReference>
<evidence type="ECO:0000313" key="4">
    <source>
        <dbReference type="Proteomes" id="UP001304650"/>
    </source>
</evidence>
<dbReference type="InterPro" id="IPR000073">
    <property type="entry name" value="AB_hydrolase_1"/>
</dbReference>
<reference evidence="3" key="1">
    <citation type="submission" date="2022-02" db="EMBL/GenBank/DDBJ databases">
        <title>Paenibacillus sp. MBLB1832 Whole Genome Shotgun Sequencing.</title>
        <authorList>
            <person name="Hwang C.Y."/>
            <person name="Cho E.-S."/>
            <person name="Seo M.-J."/>
        </authorList>
    </citation>
    <scope>NUCLEOTIDE SEQUENCE</scope>
    <source>
        <strain evidence="3">MBLB1832</strain>
    </source>
</reference>
<proteinExistence type="predicted"/>
<dbReference type="Proteomes" id="UP001304650">
    <property type="component" value="Chromosome"/>
</dbReference>
<name>A0AA96LLR3_9BACL</name>
<accession>A0AA96LLR3</accession>